<keyword evidence="3" id="KW-1185">Reference proteome</keyword>
<sequence length="179" mass="20566">MKHRAKTLVTFRSNLAWFIGNGDSVLFWLYLWVPGLGILSDYKNLVASINLSSHVRDFTTLEGTWDWDLLRTKLIHIAITHIQGIPPPGVALGHDSCYWCGHANRLFTVKSIYPFISKPVWNPCWKRRNVFIFQGEALDMKVLLQHSLSWAKAYMSSIQVVSQPRSSLELVQWHPPPPQ</sequence>
<dbReference type="EMBL" id="JBBPBN010000047">
    <property type="protein sequence ID" value="KAK8994738.1"/>
    <property type="molecule type" value="Genomic_DNA"/>
</dbReference>
<evidence type="ECO:0000313" key="3">
    <source>
        <dbReference type="Proteomes" id="UP001396334"/>
    </source>
</evidence>
<keyword evidence="1" id="KW-0472">Membrane</keyword>
<protein>
    <recommendedName>
        <fullName evidence="4">Reverse transcriptase zinc-binding domain-containing protein</fullName>
    </recommendedName>
</protein>
<gene>
    <name evidence="2" type="ORF">V6N11_045811</name>
</gene>
<proteinExistence type="predicted"/>
<name>A0ABR2Q236_9ROSI</name>
<comment type="caution">
    <text evidence="2">The sequence shown here is derived from an EMBL/GenBank/DDBJ whole genome shotgun (WGS) entry which is preliminary data.</text>
</comment>
<keyword evidence="1" id="KW-1133">Transmembrane helix</keyword>
<feature type="transmembrane region" description="Helical" evidence="1">
    <location>
        <begin position="15"/>
        <end position="33"/>
    </location>
</feature>
<accession>A0ABR2Q236</accession>
<reference evidence="2 3" key="1">
    <citation type="journal article" date="2024" name="G3 (Bethesda)">
        <title>Genome assembly of Hibiscus sabdariffa L. provides insights into metabolisms of medicinal natural products.</title>
        <authorList>
            <person name="Kim T."/>
        </authorList>
    </citation>
    <scope>NUCLEOTIDE SEQUENCE [LARGE SCALE GENOMIC DNA]</scope>
    <source>
        <strain evidence="2">TK-2024</strain>
        <tissue evidence="2">Old leaves</tissue>
    </source>
</reference>
<evidence type="ECO:0000256" key="1">
    <source>
        <dbReference type="SAM" id="Phobius"/>
    </source>
</evidence>
<evidence type="ECO:0008006" key="4">
    <source>
        <dbReference type="Google" id="ProtNLM"/>
    </source>
</evidence>
<dbReference type="Proteomes" id="UP001396334">
    <property type="component" value="Unassembled WGS sequence"/>
</dbReference>
<evidence type="ECO:0000313" key="2">
    <source>
        <dbReference type="EMBL" id="KAK8994738.1"/>
    </source>
</evidence>
<organism evidence="2 3">
    <name type="scientific">Hibiscus sabdariffa</name>
    <name type="common">roselle</name>
    <dbReference type="NCBI Taxonomy" id="183260"/>
    <lineage>
        <taxon>Eukaryota</taxon>
        <taxon>Viridiplantae</taxon>
        <taxon>Streptophyta</taxon>
        <taxon>Embryophyta</taxon>
        <taxon>Tracheophyta</taxon>
        <taxon>Spermatophyta</taxon>
        <taxon>Magnoliopsida</taxon>
        <taxon>eudicotyledons</taxon>
        <taxon>Gunneridae</taxon>
        <taxon>Pentapetalae</taxon>
        <taxon>rosids</taxon>
        <taxon>malvids</taxon>
        <taxon>Malvales</taxon>
        <taxon>Malvaceae</taxon>
        <taxon>Malvoideae</taxon>
        <taxon>Hibiscus</taxon>
    </lineage>
</organism>
<keyword evidence="1" id="KW-0812">Transmembrane</keyword>